<proteinExistence type="predicted"/>
<organism evidence="2 3">
    <name type="scientific">Snuella lapsa</name>
    <dbReference type="NCBI Taxonomy" id="870481"/>
    <lineage>
        <taxon>Bacteria</taxon>
        <taxon>Pseudomonadati</taxon>
        <taxon>Bacteroidota</taxon>
        <taxon>Flavobacteriia</taxon>
        <taxon>Flavobacteriales</taxon>
        <taxon>Flavobacteriaceae</taxon>
        <taxon>Snuella</taxon>
    </lineage>
</organism>
<name>A0ABP6X474_9FLAO</name>
<dbReference type="Proteomes" id="UP001500954">
    <property type="component" value="Unassembled WGS sequence"/>
</dbReference>
<protein>
    <submittedName>
        <fullName evidence="2">Uncharacterized protein</fullName>
    </submittedName>
</protein>
<evidence type="ECO:0000313" key="3">
    <source>
        <dbReference type="Proteomes" id="UP001500954"/>
    </source>
</evidence>
<evidence type="ECO:0000256" key="1">
    <source>
        <dbReference type="SAM" id="MobiDB-lite"/>
    </source>
</evidence>
<gene>
    <name evidence="2" type="ORF">GCM10022395_09310</name>
</gene>
<dbReference type="RefSeq" id="WP_345004674.1">
    <property type="nucleotide sequence ID" value="NZ_BAABCY010000029.1"/>
</dbReference>
<reference evidence="3" key="1">
    <citation type="journal article" date="2019" name="Int. J. Syst. Evol. Microbiol.">
        <title>The Global Catalogue of Microorganisms (GCM) 10K type strain sequencing project: providing services to taxonomists for standard genome sequencing and annotation.</title>
        <authorList>
            <consortium name="The Broad Institute Genomics Platform"/>
            <consortium name="The Broad Institute Genome Sequencing Center for Infectious Disease"/>
            <person name="Wu L."/>
            <person name="Ma J."/>
        </authorList>
    </citation>
    <scope>NUCLEOTIDE SEQUENCE [LARGE SCALE GENOMIC DNA]</scope>
    <source>
        <strain evidence="3">JCM 17111</strain>
    </source>
</reference>
<accession>A0ABP6X474</accession>
<evidence type="ECO:0000313" key="2">
    <source>
        <dbReference type="EMBL" id="GAA3560716.1"/>
    </source>
</evidence>
<sequence>MKTAETPIKKEKTSNPIDKNLKGIKNHKEAAKHLQAAAKSHLDAATHHEEGNHQKAAQSTITAHGHVNLAKKAQKADVKQHAFNG</sequence>
<feature type="region of interest" description="Disordered" evidence="1">
    <location>
        <begin position="1"/>
        <end position="20"/>
    </location>
</feature>
<keyword evidence="3" id="KW-1185">Reference proteome</keyword>
<dbReference type="EMBL" id="BAABCY010000029">
    <property type="protein sequence ID" value="GAA3560716.1"/>
    <property type="molecule type" value="Genomic_DNA"/>
</dbReference>
<comment type="caution">
    <text evidence="2">The sequence shown here is derived from an EMBL/GenBank/DDBJ whole genome shotgun (WGS) entry which is preliminary data.</text>
</comment>